<feature type="transmembrane region" description="Helical" evidence="1">
    <location>
        <begin position="6"/>
        <end position="23"/>
    </location>
</feature>
<keyword evidence="1" id="KW-0472">Membrane</keyword>
<dbReference type="Gene3D" id="1.10.287.3510">
    <property type="match status" value="1"/>
</dbReference>
<dbReference type="AlphaFoldDB" id="A0A411HSI0"/>
<reference evidence="2" key="1">
    <citation type="submission" date="2018-11" db="EMBL/GenBank/DDBJ databases">
        <title>Complete mitochondrial genome sequence of Cryptopone sauteri.</title>
        <authorList>
            <person name="Park J."/>
            <person name="Kwon W."/>
            <person name="Park J."/>
        </authorList>
    </citation>
    <scope>NUCLEOTIDE SEQUENCE</scope>
</reference>
<accession>A0A411HSI0</accession>
<dbReference type="EMBL" id="MK138572">
    <property type="protein sequence ID" value="QBB73602.1"/>
    <property type="molecule type" value="Genomic_DNA"/>
</dbReference>
<sequence>MIYDVVMLIYMCMLCFLLMGMMFKYMLMLLMVMELLILSISLIMFLTLSFMNVEFYMIYYLVFSVCESVMGLMILIMIIRYYGNEYYFSMNLFKFM</sequence>
<evidence type="ECO:0000313" key="2">
    <source>
        <dbReference type="EMBL" id="QBB73602.1"/>
    </source>
</evidence>
<name>A0A411HSI0_9HYME</name>
<proteinExistence type="predicted"/>
<feature type="transmembrane region" description="Helical" evidence="1">
    <location>
        <begin position="30"/>
        <end position="51"/>
    </location>
</feature>
<evidence type="ECO:0000256" key="1">
    <source>
        <dbReference type="SAM" id="Phobius"/>
    </source>
</evidence>
<organism evidence="2">
    <name type="scientific">Cryptopone sauteri</name>
    <dbReference type="NCBI Taxonomy" id="255801"/>
    <lineage>
        <taxon>Eukaryota</taxon>
        <taxon>Metazoa</taxon>
        <taxon>Ecdysozoa</taxon>
        <taxon>Arthropoda</taxon>
        <taxon>Hexapoda</taxon>
        <taxon>Insecta</taxon>
        <taxon>Pterygota</taxon>
        <taxon>Neoptera</taxon>
        <taxon>Endopterygota</taxon>
        <taxon>Hymenoptera</taxon>
        <taxon>Apocrita</taxon>
        <taxon>Aculeata</taxon>
        <taxon>Formicoidea</taxon>
        <taxon>Formicidae</taxon>
        <taxon>Ponerinae</taxon>
        <taxon>Ponerini</taxon>
        <taxon>Cryptopone</taxon>
    </lineage>
</organism>
<feature type="transmembrane region" description="Helical" evidence="1">
    <location>
        <begin position="57"/>
        <end position="82"/>
    </location>
</feature>
<keyword evidence="1" id="KW-1133">Transmembrane helix</keyword>
<gene>
    <name evidence="2" type="primary">nad4l</name>
</gene>
<keyword evidence="2" id="KW-0496">Mitochondrion</keyword>
<keyword evidence="1" id="KW-0812">Transmembrane</keyword>
<geneLocation type="mitochondrion" evidence="2"/>
<protein>
    <submittedName>
        <fullName evidence="2">NADH dehydrogenase subunit 4L</fullName>
    </submittedName>
</protein>